<keyword evidence="3" id="KW-1185">Reference proteome</keyword>
<evidence type="ECO:0000313" key="3">
    <source>
        <dbReference type="Proteomes" id="UP000192578"/>
    </source>
</evidence>
<keyword evidence="1" id="KW-0732">Signal</keyword>
<reference evidence="3" key="1">
    <citation type="submission" date="2017-01" db="EMBL/GenBank/DDBJ databases">
        <title>Comparative genomics of anhydrobiosis in the tardigrade Hypsibius dujardini.</title>
        <authorList>
            <person name="Yoshida Y."/>
            <person name="Koutsovoulos G."/>
            <person name="Laetsch D."/>
            <person name="Stevens L."/>
            <person name="Kumar S."/>
            <person name="Horikawa D."/>
            <person name="Ishino K."/>
            <person name="Komine S."/>
            <person name="Tomita M."/>
            <person name="Blaxter M."/>
            <person name="Arakawa K."/>
        </authorList>
    </citation>
    <scope>NUCLEOTIDE SEQUENCE [LARGE SCALE GENOMIC DNA]</scope>
    <source>
        <strain evidence="3">Z151</strain>
    </source>
</reference>
<organism evidence="2 3">
    <name type="scientific">Hypsibius exemplaris</name>
    <name type="common">Freshwater tardigrade</name>
    <dbReference type="NCBI Taxonomy" id="2072580"/>
    <lineage>
        <taxon>Eukaryota</taxon>
        <taxon>Metazoa</taxon>
        <taxon>Ecdysozoa</taxon>
        <taxon>Tardigrada</taxon>
        <taxon>Eutardigrada</taxon>
        <taxon>Parachela</taxon>
        <taxon>Hypsibioidea</taxon>
        <taxon>Hypsibiidae</taxon>
        <taxon>Hypsibius</taxon>
    </lineage>
</organism>
<name>A0A1W0WG13_HYPEX</name>
<feature type="chain" id="PRO_5012619169" evidence="1">
    <location>
        <begin position="21"/>
        <end position="121"/>
    </location>
</feature>
<sequence length="121" mass="12592">MNCLTVLALVSTALLAVVSADGGYGGYGGGYSQDYSKYDPKWPVGDIYGFGAGYGGGGGGNGGGGSYGGGYSNSYYGAPPVTYIPGYGKYVPYSMPLYGNYGPPAHVPHYEQSYGYQQQHY</sequence>
<dbReference type="OrthoDB" id="10576539at2759"/>
<accession>A0A1W0WG13</accession>
<feature type="signal peptide" evidence="1">
    <location>
        <begin position="1"/>
        <end position="20"/>
    </location>
</feature>
<evidence type="ECO:0000313" key="2">
    <source>
        <dbReference type="EMBL" id="OQV14122.1"/>
    </source>
</evidence>
<dbReference type="EMBL" id="MTYJ01000110">
    <property type="protein sequence ID" value="OQV14122.1"/>
    <property type="molecule type" value="Genomic_DNA"/>
</dbReference>
<evidence type="ECO:0000256" key="1">
    <source>
        <dbReference type="SAM" id="SignalP"/>
    </source>
</evidence>
<dbReference type="AlphaFoldDB" id="A0A1W0WG13"/>
<gene>
    <name evidence="2" type="ORF">BV898_11697</name>
</gene>
<comment type="caution">
    <text evidence="2">The sequence shown here is derived from an EMBL/GenBank/DDBJ whole genome shotgun (WGS) entry which is preliminary data.</text>
</comment>
<dbReference type="Proteomes" id="UP000192578">
    <property type="component" value="Unassembled WGS sequence"/>
</dbReference>
<protein>
    <submittedName>
        <fullName evidence="2">Uncharacterized protein</fullName>
    </submittedName>
</protein>
<proteinExistence type="predicted"/>